<proteinExistence type="predicted"/>
<feature type="compositionally biased region" description="Basic and acidic residues" evidence="1">
    <location>
        <begin position="46"/>
        <end position="61"/>
    </location>
</feature>
<sequence>MSRRNHINVLSRTQHSFGAVPIIHVRSDDETNVRTGHVVNGLTDSHSQRSTENQKKSETKNRNTPPVRRLVPAIFASAPIPMVTIKMEDKTDGRIGHAVDVPTNFLSRIPDNNEISQSGVRSTELSASPIGGALQAMFSNVFSAPNPKPSSTFSSHSAKPAKCEDIAIRPGAEELCVCRAKCEDIAIWPGAEEPCVCRVPAPASRANQSTILSSPKRIKREPSDQLCVHFLPTDCR</sequence>
<gene>
    <name evidence="2" type="ORF">CDAUBV1_LOCUS8280</name>
</gene>
<evidence type="ECO:0000256" key="1">
    <source>
        <dbReference type="SAM" id="MobiDB-lite"/>
    </source>
</evidence>
<name>A0AAV2TB37_CALDB</name>
<organism evidence="2 3">
    <name type="scientific">Calicophoron daubneyi</name>
    <name type="common">Rumen fluke</name>
    <name type="synonym">Paramphistomum daubneyi</name>
    <dbReference type="NCBI Taxonomy" id="300641"/>
    <lineage>
        <taxon>Eukaryota</taxon>
        <taxon>Metazoa</taxon>
        <taxon>Spiralia</taxon>
        <taxon>Lophotrochozoa</taxon>
        <taxon>Platyhelminthes</taxon>
        <taxon>Trematoda</taxon>
        <taxon>Digenea</taxon>
        <taxon>Plagiorchiida</taxon>
        <taxon>Pronocephalata</taxon>
        <taxon>Paramphistomoidea</taxon>
        <taxon>Paramphistomidae</taxon>
        <taxon>Calicophoron</taxon>
    </lineage>
</organism>
<evidence type="ECO:0000313" key="3">
    <source>
        <dbReference type="Proteomes" id="UP001497525"/>
    </source>
</evidence>
<dbReference type="EMBL" id="CAXLJL010000212">
    <property type="protein sequence ID" value="CAL5134558.1"/>
    <property type="molecule type" value="Genomic_DNA"/>
</dbReference>
<accession>A0AAV2TB37</accession>
<protein>
    <submittedName>
        <fullName evidence="2">Uncharacterized protein</fullName>
    </submittedName>
</protein>
<dbReference type="AlphaFoldDB" id="A0AAV2TB37"/>
<reference evidence="2" key="1">
    <citation type="submission" date="2024-06" db="EMBL/GenBank/DDBJ databases">
        <authorList>
            <person name="Liu X."/>
            <person name="Lenzi L."/>
            <person name="Haldenby T S."/>
            <person name="Uol C."/>
        </authorList>
    </citation>
    <scope>NUCLEOTIDE SEQUENCE</scope>
</reference>
<dbReference type="Proteomes" id="UP001497525">
    <property type="component" value="Unassembled WGS sequence"/>
</dbReference>
<comment type="caution">
    <text evidence="2">The sequence shown here is derived from an EMBL/GenBank/DDBJ whole genome shotgun (WGS) entry which is preliminary data.</text>
</comment>
<evidence type="ECO:0000313" key="2">
    <source>
        <dbReference type="EMBL" id="CAL5134558.1"/>
    </source>
</evidence>
<feature type="region of interest" description="Disordered" evidence="1">
    <location>
        <begin position="39"/>
        <end position="66"/>
    </location>
</feature>